<dbReference type="STRING" id="3775.A0A1Q3CLJ5"/>
<evidence type="ECO:0000313" key="12">
    <source>
        <dbReference type="Proteomes" id="UP000187406"/>
    </source>
</evidence>
<evidence type="ECO:0000256" key="6">
    <source>
        <dbReference type="PROSITE-ProRule" id="PRU00175"/>
    </source>
</evidence>
<feature type="region of interest" description="Disordered" evidence="9">
    <location>
        <begin position="1"/>
        <end position="87"/>
    </location>
</feature>
<protein>
    <submittedName>
        <fullName evidence="11">WD40 domain-containing protein/Clathrin domain-containing protein/Vps8 domain-containing protein</fullName>
    </submittedName>
</protein>
<dbReference type="PANTHER" id="PTHR12616:SF8">
    <property type="entry name" value="VACUOLAR PROTEIN SORTING-ASSOCIATED PROTEIN 8 HOMOLOG"/>
    <property type="match status" value="1"/>
</dbReference>
<reference evidence="12" key="1">
    <citation type="submission" date="2016-04" db="EMBL/GenBank/DDBJ databases">
        <title>Cephalotus genome sequencing.</title>
        <authorList>
            <person name="Fukushima K."/>
            <person name="Hasebe M."/>
            <person name="Fang X."/>
        </authorList>
    </citation>
    <scope>NUCLEOTIDE SEQUENCE [LARGE SCALE GENOMIC DNA]</scope>
    <source>
        <strain evidence="12">cv. St1</strain>
    </source>
</reference>
<accession>A0A1Q3CLJ5</accession>
<dbReference type="InterPro" id="IPR015943">
    <property type="entry name" value="WD40/YVTN_repeat-like_dom_sf"/>
</dbReference>
<dbReference type="Pfam" id="PF23410">
    <property type="entry name" value="Beta-prop_VPS8"/>
    <property type="match status" value="1"/>
</dbReference>
<feature type="compositionally biased region" description="Basic and acidic residues" evidence="9">
    <location>
        <begin position="1836"/>
        <end position="1848"/>
    </location>
</feature>
<dbReference type="Pfam" id="PF23556">
    <property type="entry name" value="TPR_Vps41"/>
    <property type="match status" value="1"/>
</dbReference>
<comment type="similarity">
    <text evidence="1">Belongs to the VPS8 family.</text>
</comment>
<evidence type="ECO:0000256" key="5">
    <source>
        <dbReference type="ARBA" id="ARBA00022927"/>
    </source>
</evidence>
<dbReference type="InterPro" id="IPR036322">
    <property type="entry name" value="WD40_repeat_dom_sf"/>
</dbReference>
<keyword evidence="6" id="KW-0479">Metal-binding</keyword>
<organism evidence="11 12">
    <name type="scientific">Cephalotus follicularis</name>
    <name type="common">Albany pitcher plant</name>
    <dbReference type="NCBI Taxonomy" id="3775"/>
    <lineage>
        <taxon>Eukaryota</taxon>
        <taxon>Viridiplantae</taxon>
        <taxon>Streptophyta</taxon>
        <taxon>Embryophyta</taxon>
        <taxon>Tracheophyta</taxon>
        <taxon>Spermatophyta</taxon>
        <taxon>Magnoliopsida</taxon>
        <taxon>eudicotyledons</taxon>
        <taxon>Gunneridae</taxon>
        <taxon>Pentapetalae</taxon>
        <taxon>rosids</taxon>
        <taxon>fabids</taxon>
        <taxon>Oxalidales</taxon>
        <taxon>Cephalotaceae</taxon>
        <taxon>Cephalotus</taxon>
    </lineage>
</organism>
<keyword evidence="3 7" id="KW-0853">WD repeat</keyword>
<evidence type="ECO:0000256" key="7">
    <source>
        <dbReference type="PROSITE-ProRule" id="PRU00221"/>
    </source>
</evidence>
<evidence type="ECO:0000256" key="2">
    <source>
        <dbReference type="ARBA" id="ARBA00022448"/>
    </source>
</evidence>
<evidence type="ECO:0000256" key="4">
    <source>
        <dbReference type="ARBA" id="ARBA00022737"/>
    </source>
</evidence>
<feature type="compositionally biased region" description="Low complexity" evidence="9">
    <location>
        <begin position="32"/>
        <end position="52"/>
    </location>
</feature>
<dbReference type="InterPro" id="IPR019775">
    <property type="entry name" value="WD40_repeat_CS"/>
</dbReference>
<dbReference type="PANTHER" id="PTHR12616">
    <property type="entry name" value="VACUOLAR PROTEIN SORTING VPS41"/>
    <property type="match status" value="1"/>
</dbReference>
<dbReference type="Pfam" id="PF12816">
    <property type="entry name" value="TPR_Vps8"/>
    <property type="match status" value="1"/>
</dbReference>
<dbReference type="SMART" id="SM00320">
    <property type="entry name" value="WD40"/>
    <property type="match status" value="1"/>
</dbReference>
<dbReference type="InParanoid" id="A0A1Q3CLJ5"/>
<keyword evidence="5" id="KW-0653">Protein transport</keyword>
<keyword evidence="6" id="KW-0862">Zinc</keyword>
<dbReference type="InterPro" id="IPR001680">
    <property type="entry name" value="WD40_rpt"/>
</dbReference>
<feature type="region of interest" description="Disordered" evidence="9">
    <location>
        <begin position="147"/>
        <end position="169"/>
    </location>
</feature>
<dbReference type="GO" id="GO:0030897">
    <property type="term" value="C:HOPS complex"/>
    <property type="evidence" value="ECO:0007669"/>
    <property type="project" value="TreeGrafter"/>
</dbReference>
<dbReference type="SUPFAM" id="SSF50978">
    <property type="entry name" value="WD40 repeat-like"/>
    <property type="match status" value="1"/>
</dbReference>
<feature type="compositionally biased region" description="Low complexity" evidence="9">
    <location>
        <begin position="1"/>
        <end position="11"/>
    </location>
</feature>
<feature type="region of interest" description="Disordered" evidence="9">
    <location>
        <begin position="1827"/>
        <end position="1848"/>
    </location>
</feature>
<keyword evidence="6" id="KW-0863">Zinc-finger</keyword>
<evidence type="ECO:0000256" key="1">
    <source>
        <dbReference type="ARBA" id="ARBA00009422"/>
    </source>
</evidence>
<keyword evidence="4" id="KW-0677">Repeat</keyword>
<evidence type="ECO:0000256" key="8">
    <source>
        <dbReference type="PROSITE-ProRule" id="PRU01006"/>
    </source>
</evidence>
<keyword evidence="12" id="KW-1185">Reference proteome</keyword>
<dbReference type="GO" id="GO:0034058">
    <property type="term" value="P:endosomal vesicle fusion"/>
    <property type="evidence" value="ECO:0007669"/>
    <property type="project" value="TreeGrafter"/>
</dbReference>
<feature type="repeat" description="CHCR" evidence="8">
    <location>
        <begin position="1351"/>
        <end position="1507"/>
    </location>
</feature>
<dbReference type="OrthoDB" id="289913at2759"/>
<comment type="caution">
    <text evidence="11">The sequence shown here is derived from an EMBL/GenBank/DDBJ whole genome shotgun (WGS) entry which is preliminary data.</text>
</comment>
<dbReference type="InterPro" id="IPR045111">
    <property type="entry name" value="Vps41/Vps8"/>
</dbReference>
<dbReference type="GO" id="GO:0008270">
    <property type="term" value="F:zinc ion binding"/>
    <property type="evidence" value="ECO:0007669"/>
    <property type="project" value="UniProtKB-KW"/>
</dbReference>
<dbReference type="GO" id="GO:0005770">
    <property type="term" value="C:late endosome"/>
    <property type="evidence" value="ECO:0007669"/>
    <property type="project" value="TreeGrafter"/>
</dbReference>
<dbReference type="Gene3D" id="2.130.10.10">
    <property type="entry name" value="YVTN repeat-like/Quinoprotein amine dehydrogenase"/>
    <property type="match status" value="1"/>
</dbReference>
<evidence type="ECO:0000313" key="11">
    <source>
        <dbReference type="EMBL" id="GAV80982.1"/>
    </source>
</evidence>
<dbReference type="PROSITE" id="PS50082">
    <property type="entry name" value="WD_REPEATS_2"/>
    <property type="match status" value="1"/>
</dbReference>
<gene>
    <name evidence="11" type="ORF">CFOL_v3_24441</name>
</gene>
<evidence type="ECO:0000256" key="3">
    <source>
        <dbReference type="ARBA" id="ARBA00022574"/>
    </source>
</evidence>
<proteinExistence type="inferred from homology"/>
<dbReference type="InterPro" id="IPR001841">
    <property type="entry name" value="Znf_RING"/>
</dbReference>
<dbReference type="PROSITE" id="PS50236">
    <property type="entry name" value="CHCR"/>
    <property type="match status" value="1"/>
</dbReference>
<name>A0A1Q3CLJ5_CEPFO</name>
<evidence type="ECO:0000256" key="9">
    <source>
        <dbReference type="SAM" id="MobiDB-lite"/>
    </source>
</evidence>
<feature type="compositionally biased region" description="Pro residues" evidence="9">
    <location>
        <begin position="53"/>
        <end position="63"/>
    </location>
</feature>
<keyword evidence="2" id="KW-0813">Transport</keyword>
<dbReference type="EMBL" id="BDDD01002300">
    <property type="protein sequence ID" value="GAV80982.1"/>
    <property type="molecule type" value="Genomic_DNA"/>
</dbReference>
<dbReference type="FunCoup" id="A0A1Q3CLJ5">
    <property type="interactions" value="2953"/>
</dbReference>
<dbReference type="InterPro" id="IPR025941">
    <property type="entry name" value="Vps8_central_dom"/>
</dbReference>
<evidence type="ECO:0000259" key="10">
    <source>
        <dbReference type="PROSITE" id="PS50089"/>
    </source>
</evidence>
<dbReference type="GO" id="GO:0006623">
    <property type="term" value="P:protein targeting to vacuole"/>
    <property type="evidence" value="ECO:0007669"/>
    <property type="project" value="InterPro"/>
</dbReference>
<sequence>MELDLDSFLHSSDSDSDSDSIPHRTIDEILNDSDSSTSPHSTHQQTVIEPLKPSSPQPEPPKPNSSFTRVGDPIWRVNSSNTSRPLPSLFGGVRSNAKPGAALAAAAAASRSVPTPHAAAIKSRRSLRKFVKDVSELATNVCDDHEEAACSNGSSVGGGGGGDDNAESLRGDLGAQMEEALKVCNADAEGLLNTSDSNSKSNIEIPVVTEENLNLVDAPPISGSDHVGEKHSENFMISDGFASMEEIIINDEKIEVGVEVEVGGGGPSDDGSSMSDISEIVEERIERLEYEIVSKRAEEKKLRSSVTPLELAEELEKKQASTGLHWEEGAAAQPMRLEGVRRGSTTLGYFHVNASNSISRTISSQAFRRDHGSPQVLAVHLNYIAVGMAKGVILVVPSKYNAHSADNMDSKMLMLGFQGDRSHAPVTSMCFNQQGDLLLAGYGDGHITVWDVHRASAAKVITGEHTAPVVHTLFLGQDSQVTRQFKAVTGDSKGLVQLHSFSVVPLLNRFTIKTQCLLDGQRTGMVLSASPLLFDESCGGSLLSSQGNATASTSSIGSMVGGVVGGDAGWKLFNEGSSLVEEGVVVFVTHQTALVVRLTPNLEVYAQLSKPDGVREGSMPYTAWRCMVQHRGSSAENIPAEAAERVSLLAIAWDRKVQVAKLVKSELKVYGRWSLDTAAIGVAWLDDQMLVVLTLTGQLYLFAKDGTVIHQTSFAVDGTGADDLIAYHTHFVNIFGNPEKAYHNCIAVRGASIYVLGPMHLIVSRLLPWKERAQVLWKAGDWMGALNMAMTLYDGQAQCVIDLPRTLDATQEAIMPYLVELLLSYVDEVFSYISVAFCNQIEKVEQLDDPKSRSTSAHSEIKEQFTRVCGVVVEFCVHVRRNDILFDDIYSKFVAVQHKDTFLELLEPYILKDMLGSLPPEIMQALVEHYSRKGWLQRVEQCILHMDISSLNFNQVVKLCREHGLHGALVYLFNKGLDDFKAPLEELLEVLRNSERESAVALGYRMLVYLKYCFSGLAFPPGHGTLPRTRLPSLRIELVQFLLEESDAQNSPAHSSLSFGGAYLNLYHLLELDTEATLYVLRYAFLEDSRLPDFSLHDSADENLEANKESNIMAGKQDVLIQNTIRSLVRIVDRDISHTDGPASGDDSVSVLAWPSKKEIGNLFDFIAHYVSCGRANISKSVLIQIFEYLTLIDNAPQAVSSTETLKRREKQLLALLEVVPETDWNESFVLHLCENAHFYQVCGLIHTIRHQYLDALDSYMKDLNEPIHAFSFISNALLQLKDNDFAAFRSAITSRISQLVDLSRQDTFFLVVDHFFNESSHILSELRSYPKSLFLYLKTAIEVNLSGTLNFPYVKKDDDVDVSKGRRVKDQAEELKAYLERISEFPKLLRSNPVNVTDDMIELYLELLCQYERNAVLKFLETFDSYRVEHCLRLCQEYGIIDAAAFLLERVGDVGSALLLTLSSLQDKFVELDAAVTSVVSTVSSSKSTAMEQFNSVLTRTEVNEIHNTLQACIGLCQRNTPRLNPEQSETLWFKLLDSFCEPLVRSFADGSVYEGNNYVGMLVESLDSQKDDEACIIKWRISKSHRGHNILRKLLSQFIKEIVEGMIGYVRLPTIMSKLLSDNSSQEFGDFKLTILGMLGTYGFERRILDTAKALIENDTFYTMSLLKKGASHGYAPRSLLCCICNCLLTKHSSTFRIRVFNCGHATHLECELLENEASSRGPSSGCPICMPMKNTHRSRTKSVLENGLVSKPSSRPQPAQGIALHLHESDALENSHGLQQISRFEILSNLQKDQRIVEIENMPQLRLAPPAVYHEKVKKADLLTGESSSGLAKTEKPSKNRQLRELKIKGSSLRIPLKTSIFGKEKTSKVTQLSGVG</sequence>
<feature type="domain" description="RING-type" evidence="10">
    <location>
        <begin position="1684"/>
        <end position="1732"/>
    </location>
</feature>
<dbReference type="PROSITE" id="PS50089">
    <property type="entry name" value="ZF_RING_2"/>
    <property type="match status" value="1"/>
</dbReference>
<dbReference type="Proteomes" id="UP000187406">
    <property type="component" value="Unassembled WGS sequence"/>
</dbReference>
<dbReference type="InterPro" id="IPR000547">
    <property type="entry name" value="Clathrin_H-chain/VPS_repeat"/>
</dbReference>
<dbReference type="PROSITE" id="PS00678">
    <property type="entry name" value="WD_REPEATS_1"/>
    <property type="match status" value="1"/>
</dbReference>
<feature type="repeat" description="WD" evidence="7">
    <location>
        <begin position="426"/>
        <end position="460"/>
    </location>
</feature>